<feature type="region of interest" description="Disordered" evidence="5">
    <location>
        <begin position="120"/>
        <end position="238"/>
    </location>
</feature>
<dbReference type="NCBIfam" id="TIGR01352">
    <property type="entry name" value="tonB_Cterm"/>
    <property type="match status" value="1"/>
</dbReference>
<organism evidence="7 8">
    <name type="scientific">Roseovarius tolerans</name>
    <dbReference type="NCBI Taxonomy" id="74031"/>
    <lineage>
        <taxon>Bacteria</taxon>
        <taxon>Pseudomonadati</taxon>
        <taxon>Pseudomonadota</taxon>
        <taxon>Alphaproteobacteria</taxon>
        <taxon>Rhodobacterales</taxon>
        <taxon>Roseobacteraceae</taxon>
        <taxon>Roseovarius</taxon>
    </lineage>
</organism>
<keyword evidence="8" id="KW-1185">Reference proteome</keyword>
<keyword evidence="3" id="KW-1133">Transmembrane helix</keyword>
<keyword evidence="2" id="KW-0812">Transmembrane</keyword>
<dbReference type="Pfam" id="PF03544">
    <property type="entry name" value="TonB_C"/>
    <property type="match status" value="1"/>
</dbReference>
<evidence type="ECO:0000256" key="2">
    <source>
        <dbReference type="ARBA" id="ARBA00022692"/>
    </source>
</evidence>
<evidence type="ECO:0000256" key="5">
    <source>
        <dbReference type="SAM" id="MobiDB-lite"/>
    </source>
</evidence>
<dbReference type="AlphaFoldDB" id="A0A0L6CZV8"/>
<dbReference type="STRING" id="74031.SAMN04488077_11530"/>
<evidence type="ECO:0000256" key="4">
    <source>
        <dbReference type="ARBA" id="ARBA00023136"/>
    </source>
</evidence>
<evidence type="ECO:0000256" key="3">
    <source>
        <dbReference type="ARBA" id="ARBA00022989"/>
    </source>
</evidence>
<evidence type="ECO:0000313" key="7">
    <source>
        <dbReference type="EMBL" id="KNX43377.1"/>
    </source>
</evidence>
<feature type="compositionally biased region" description="Basic and acidic residues" evidence="5">
    <location>
        <begin position="160"/>
        <end position="173"/>
    </location>
</feature>
<dbReference type="GO" id="GO:0055085">
    <property type="term" value="P:transmembrane transport"/>
    <property type="evidence" value="ECO:0007669"/>
    <property type="project" value="InterPro"/>
</dbReference>
<feature type="domain" description="TonB C-terminal" evidence="6">
    <location>
        <begin position="231"/>
        <end position="317"/>
    </location>
</feature>
<proteinExistence type="predicted"/>
<accession>A0A0L6CZV8</accession>
<dbReference type="PROSITE" id="PS52015">
    <property type="entry name" value="TONB_CTD"/>
    <property type="match status" value="1"/>
</dbReference>
<dbReference type="Proteomes" id="UP000037046">
    <property type="component" value="Unassembled WGS sequence"/>
</dbReference>
<sequence length="317" mass="32979">MIRTSRLMLSFCVAIAVVLHGLGAWRMETRPQVTSEGGAGASEVVLGSAFADMVAGAAQPVSKSTVTPNREAEHVARQVEAPAVRAASVEEVTKSVEPARADQIVPVRPSAATVPVLSARQSGPVEAAPPVAAAPSSRTSAEVAPKKTLEAVPETVDGVEVSRRPQARPREIEQQTMVRQTSKPARKAEVQGRSGNNATRDATRGSTAGRDTAAATRAGRETAIKSDEPGTAAASSYPGEVMRHLARVPRPRAEARGAALVQFSIATGGRLASLGLAQSSGSTRLDRAALTVVQRAAPFPAPPAGAQRRFSVRIEGR</sequence>
<keyword evidence="4" id="KW-0472">Membrane</keyword>
<dbReference type="EMBL" id="LGVV01000001">
    <property type="protein sequence ID" value="KNX43377.1"/>
    <property type="molecule type" value="Genomic_DNA"/>
</dbReference>
<comment type="subcellular location">
    <subcellularLocation>
        <location evidence="1">Membrane</location>
        <topology evidence="1">Single-pass membrane protein</topology>
    </subcellularLocation>
</comment>
<dbReference type="SUPFAM" id="SSF74653">
    <property type="entry name" value="TolA/TonB C-terminal domain"/>
    <property type="match status" value="1"/>
</dbReference>
<comment type="caution">
    <text evidence="7">The sequence shown here is derived from an EMBL/GenBank/DDBJ whole genome shotgun (WGS) entry which is preliminary data.</text>
</comment>
<dbReference type="InterPro" id="IPR006260">
    <property type="entry name" value="TonB/TolA_C"/>
</dbReference>
<dbReference type="OrthoDB" id="7930032at2"/>
<dbReference type="RefSeq" id="WP_050661125.1">
    <property type="nucleotide sequence ID" value="NZ_CP118494.1"/>
</dbReference>
<name>A0A0L6CZV8_9RHOB</name>
<dbReference type="InterPro" id="IPR037682">
    <property type="entry name" value="TonB_C"/>
</dbReference>
<feature type="compositionally biased region" description="Polar residues" evidence="5">
    <location>
        <begin position="174"/>
        <end position="183"/>
    </location>
</feature>
<feature type="compositionally biased region" description="Basic and acidic residues" evidence="5">
    <location>
        <begin position="218"/>
        <end position="228"/>
    </location>
</feature>
<dbReference type="GO" id="GO:0016020">
    <property type="term" value="C:membrane"/>
    <property type="evidence" value="ECO:0007669"/>
    <property type="project" value="UniProtKB-SubCell"/>
</dbReference>
<feature type="compositionally biased region" description="Low complexity" evidence="5">
    <location>
        <begin position="204"/>
        <end position="217"/>
    </location>
</feature>
<evidence type="ECO:0000256" key="1">
    <source>
        <dbReference type="ARBA" id="ARBA00004167"/>
    </source>
</evidence>
<gene>
    <name evidence="7" type="ORF">ROTO_01670</name>
</gene>
<evidence type="ECO:0000259" key="6">
    <source>
        <dbReference type="PROSITE" id="PS52015"/>
    </source>
</evidence>
<protein>
    <submittedName>
        <fullName evidence="7">Gram-negative bacterial tonB protein</fullName>
    </submittedName>
</protein>
<reference evidence="8" key="1">
    <citation type="submission" date="2015-07" db="EMBL/GenBank/DDBJ databases">
        <title>Draft Genome Sequence of Roseovarius tolerans EL-164, a producer of N-Acylated Alanine Methyl Esters (NAMEs).</title>
        <authorList>
            <person name="Voget S."/>
            <person name="Bruns H."/>
            <person name="Wagner-Doebler I."/>
            <person name="Schulz S."/>
            <person name="Daniel R."/>
        </authorList>
    </citation>
    <scope>NUCLEOTIDE SEQUENCE [LARGE SCALE GENOMIC DNA]</scope>
    <source>
        <strain evidence="8">EL-164</strain>
    </source>
</reference>
<dbReference type="Gene3D" id="3.30.1150.10">
    <property type="match status" value="1"/>
</dbReference>
<evidence type="ECO:0000313" key="8">
    <source>
        <dbReference type="Proteomes" id="UP000037046"/>
    </source>
</evidence>
<feature type="compositionally biased region" description="Low complexity" evidence="5">
    <location>
        <begin position="124"/>
        <end position="135"/>
    </location>
</feature>
<dbReference type="PATRIC" id="fig|74031.6.peg.169"/>